<dbReference type="Gene3D" id="1.10.10.2830">
    <property type="match status" value="1"/>
</dbReference>
<keyword evidence="2" id="KW-0159">Chromosome partition</keyword>
<gene>
    <name evidence="6" type="ORF">SBA1_230004</name>
</gene>
<dbReference type="SUPFAM" id="SSF109709">
    <property type="entry name" value="KorB DNA-binding domain-like"/>
    <property type="match status" value="1"/>
</dbReference>
<accession>A0A2U3KH09</accession>
<dbReference type="FunFam" id="3.90.1530.30:FF:000001">
    <property type="entry name" value="Chromosome partitioning protein ParB"/>
    <property type="match status" value="1"/>
</dbReference>
<dbReference type="NCBIfam" id="TIGR00180">
    <property type="entry name" value="parB_part"/>
    <property type="match status" value="1"/>
</dbReference>
<dbReference type="FunFam" id="1.10.10.2830:FF:000001">
    <property type="entry name" value="Chromosome partitioning protein ParB"/>
    <property type="match status" value="1"/>
</dbReference>
<evidence type="ECO:0000256" key="3">
    <source>
        <dbReference type="ARBA" id="ARBA00023125"/>
    </source>
</evidence>
<evidence type="ECO:0000256" key="1">
    <source>
        <dbReference type="ARBA" id="ARBA00006295"/>
    </source>
</evidence>
<evidence type="ECO:0000256" key="4">
    <source>
        <dbReference type="SAM" id="MobiDB-lite"/>
    </source>
</evidence>
<dbReference type="InterPro" id="IPR004437">
    <property type="entry name" value="ParB/RepB/Spo0J"/>
</dbReference>
<feature type="domain" description="ParB-like N-terminal" evidence="5">
    <location>
        <begin position="117"/>
        <end position="208"/>
    </location>
</feature>
<evidence type="ECO:0000256" key="2">
    <source>
        <dbReference type="ARBA" id="ARBA00022829"/>
    </source>
</evidence>
<reference evidence="7" key="1">
    <citation type="submission" date="2018-02" db="EMBL/GenBank/DDBJ databases">
        <authorList>
            <person name="Hausmann B."/>
        </authorList>
    </citation>
    <scope>NUCLEOTIDE SEQUENCE [LARGE SCALE GENOMIC DNA]</scope>
    <source>
        <strain evidence="7">Peat soil MAG SbA1</strain>
    </source>
</reference>
<dbReference type="SUPFAM" id="SSF110849">
    <property type="entry name" value="ParB/Sulfiredoxin"/>
    <property type="match status" value="1"/>
</dbReference>
<dbReference type="Pfam" id="PF02195">
    <property type="entry name" value="ParB_N"/>
    <property type="match status" value="1"/>
</dbReference>
<dbReference type="SMART" id="SM00470">
    <property type="entry name" value="ParB"/>
    <property type="match status" value="1"/>
</dbReference>
<evidence type="ECO:0000313" key="6">
    <source>
        <dbReference type="EMBL" id="SPF38938.1"/>
    </source>
</evidence>
<dbReference type="InterPro" id="IPR057240">
    <property type="entry name" value="ParB_dimer_C"/>
</dbReference>
<evidence type="ECO:0000313" key="7">
    <source>
        <dbReference type="Proteomes" id="UP000238701"/>
    </source>
</evidence>
<proteinExistence type="inferred from homology"/>
<dbReference type="Pfam" id="PF23552">
    <property type="entry name" value="ParB_C"/>
    <property type="match status" value="1"/>
</dbReference>
<dbReference type="GO" id="GO:0003677">
    <property type="term" value="F:DNA binding"/>
    <property type="evidence" value="ECO:0007669"/>
    <property type="project" value="UniProtKB-KW"/>
</dbReference>
<organism evidence="6 7">
    <name type="scientific">Candidatus Sulfotelmatobacter kueseliae</name>
    <dbReference type="NCBI Taxonomy" id="2042962"/>
    <lineage>
        <taxon>Bacteria</taxon>
        <taxon>Pseudomonadati</taxon>
        <taxon>Acidobacteriota</taxon>
        <taxon>Terriglobia</taxon>
        <taxon>Terriglobales</taxon>
        <taxon>Candidatus Korobacteraceae</taxon>
        <taxon>Candidatus Sulfotelmatobacter</taxon>
    </lineage>
</organism>
<dbReference type="AlphaFoldDB" id="A0A2U3KH09"/>
<dbReference type="Proteomes" id="UP000238701">
    <property type="component" value="Unassembled WGS sequence"/>
</dbReference>
<dbReference type="InterPro" id="IPR050336">
    <property type="entry name" value="Chromosome_partition/occlusion"/>
</dbReference>
<dbReference type="GO" id="GO:0007059">
    <property type="term" value="P:chromosome segregation"/>
    <property type="evidence" value="ECO:0007669"/>
    <property type="project" value="UniProtKB-KW"/>
</dbReference>
<dbReference type="Pfam" id="PF17762">
    <property type="entry name" value="HTH_ParB"/>
    <property type="match status" value="1"/>
</dbReference>
<dbReference type="OrthoDB" id="9802051at2"/>
<dbReference type="PANTHER" id="PTHR33375:SF1">
    <property type="entry name" value="CHROMOSOME-PARTITIONING PROTEIN PARB-RELATED"/>
    <property type="match status" value="1"/>
</dbReference>
<dbReference type="InterPro" id="IPR003115">
    <property type="entry name" value="ParB_N"/>
</dbReference>
<dbReference type="CDD" id="cd16393">
    <property type="entry name" value="SPO0J_N"/>
    <property type="match status" value="1"/>
</dbReference>
<keyword evidence="3 6" id="KW-0238">DNA-binding</keyword>
<dbReference type="InterPro" id="IPR041468">
    <property type="entry name" value="HTH_ParB/Spo0J"/>
</dbReference>
<name>A0A2U3KH09_9BACT</name>
<evidence type="ECO:0000259" key="5">
    <source>
        <dbReference type="SMART" id="SM00470"/>
    </source>
</evidence>
<dbReference type="PANTHER" id="PTHR33375">
    <property type="entry name" value="CHROMOSOME-PARTITIONING PROTEIN PARB-RELATED"/>
    <property type="match status" value="1"/>
</dbReference>
<dbReference type="InterPro" id="IPR036086">
    <property type="entry name" value="ParB/Sulfiredoxin_sf"/>
</dbReference>
<comment type="similarity">
    <text evidence="1">Belongs to the ParB family.</text>
</comment>
<dbReference type="EMBL" id="OMOD01000115">
    <property type="protein sequence ID" value="SPF38938.1"/>
    <property type="molecule type" value="Genomic_DNA"/>
</dbReference>
<feature type="region of interest" description="Disordered" evidence="4">
    <location>
        <begin position="1"/>
        <end position="68"/>
    </location>
</feature>
<dbReference type="Gene3D" id="3.90.1530.30">
    <property type="match status" value="1"/>
</dbReference>
<protein>
    <submittedName>
        <fullName evidence="6">Chromosome segregation DNA-binding protein</fullName>
    </submittedName>
</protein>
<sequence length="385" mass="42298">MTTTAANVAVHSGEKEKPEKRRALGRGLESLLPGPRVVEGTATRPAAGGDTATAELRSAGQPGAAVPTSATFADEAASRQPEPGVVPTIQAVVEKEPEEGITILAQAESRIPGNLVANLAIEDIDKNPFQTRYVGSDDALQELTDSIKANGVIQPILVRPAEEEGRYILILGERRLHASKLAGKTTIPAMVRRVSEQQAAEMTIIENLQREDLSPLEQAEAFRVLSEEFHLTQAQIGERVGLSRESVSNYMRLLKLPREVMQLLAEKKIKFAEARELLKLEDDQQIVKAALYAVKKGLTVEQVERLVLRMSGWLDAIPGMPGQERKTGGARWVDPNVRAAQFELERLLGVRVRIRDRKGKGKIVIEYSTVDDYERVVDALRGKKV</sequence>
<dbReference type="GO" id="GO:0005694">
    <property type="term" value="C:chromosome"/>
    <property type="evidence" value="ECO:0007669"/>
    <property type="project" value="TreeGrafter"/>
</dbReference>
<feature type="compositionally biased region" description="Basic and acidic residues" evidence="4">
    <location>
        <begin position="12"/>
        <end position="22"/>
    </location>
</feature>